<dbReference type="EMBL" id="JARJLG010000034">
    <property type="protein sequence ID" value="KAJ7765814.1"/>
    <property type="molecule type" value="Genomic_DNA"/>
</dbReference>
<proteinExistence type="predicted"/>
<keyword evidence="2" id="KW-1185">Reference proteome</keyword>
<organism evidence="1 2">
    <name type="scientific">Mycena maculata</name>
    <dbReference type="NCBI Taxonomy" id="230809"/>
    <lineage>
        <taxon>Eukaryota</taxon>
        <taxon>Fungi</taxon>
        <taxon>Dikarya</taxon>
        <taxon>Basidiomycota</taxon>
        <taxon>Agaricomycotina</taxon>
        <taxon>Agaricomycetes</taxon>
        <taxon>Agaricomycetidae</taxon>
        <taxon>Agaricales</taxon>
        <taxon>Marasmiineae</taxon>
        <taxon>Mycenaceae</taxon>
        <taxon>Mycena</taxon>
    </lineage>
</organism>
<sequence>MDTASLLTSATTAETSLAEVARILKTITLIGDRRTKPIRALHEQLQTLQIQLEVSQGHLEELVQGLQGLAANESRLSAASHMKPDKPLKFEQVPNPVHKPKIMPPFLLNAFRNTHPANRPGLIYEATVDRLACAFVSFYLPPTHQFLVQPQHTFRALAPAEVIVMEEEWSRIVAIGDNSSIFFEVPLMFSPGASSTPRRDQGQGVEAASLVATPPVEGSLALPRSVGYDMLKRMVNMARDGLRRPDVSVIHQDVLDADSSVFAAMERPICMAENKLKNMSAAIRQLKEFAQAYGRDTSPRMRFFAFALGRKGLEVAMFRFSEDTTELVPILPVEGVVDEGVDEGAAWYSVCDPFVHATMCELATEVQTDVWGLRWAYEA</sequence>
<gene>
    <name evidence="1" type="ORF">DFH07DRAFT_1058752</name>
</gene>
<dbReference type="Proteomes" id="UP001215280">
    <property type="component" value="Unassembled WGS sequence"/>
</dbReference>
<accession>A0AAD7JJ20</accession>
<comment type="caution">
    <text evidence="1">The sequence shown here is derived from an EMBL/GenBank/DDBJ whole genome shotgun (WGS) entry which is preliminary data.</text>
</comment>
<protein>
    <submittedName>
        <fullName evidence="1">Uncharacterized protein</fullName>
    </submittedName>
</protein>
<evidence type="ECO:0000313" key="2">
    <source>
        <dbReference type="Proteomes" id="UP001215280"/>
    </source>
</evidence>
<evidence type="ECO:0000313" key="1">
    <source>
        <dbReference type="EMBL" id="KAJ7765814.1"/>
    </source>
</evidence>
<reference evidence="1" key="1">
    <citation type="submission" date="2023-03" db="EMBL/GenBank/DDBJ databases">
        <title>Massive genome expansion in bonnet fungi (Mycena s.s.) driven by repeated elements and novel gene families across ecological guilds.</title>
        <authorList>
            <consortium name="Lawrence Berkeley National Laboratory"/>
            <person name="Harder C.B."/>
            <person name="Miyauchi S."/>
            <person name="Viragh M."/>
            <person name="Kuo A."/>
            <person name="Thoen E."/>
            <person name="Andreopoulos B."/>
            <person name="Lu D."/>
            <person name="Skrede I."/>
            <person name="Drula E."/>
            <person name="Henrissat B."/>
            <person name="Morin E."/>
            <person name="Kohler A."/>
            <person name="Barry K."/>
            <person name="LaButti K."/>
            <person name="Morin E."/>
            <person name="Salamov A."/>
            <person name="Lipzen A."/>
            <person name="Mereny Z."/>
            <person name="Hegedus B."/>
            <person name="Baldrian P."/>
            <person name="Stursova M."/>
            <person name="Weitz H."/>
            <person name="Taylor A."/>
            <person name="Grigoriev I.V."/>
            <person name="Nagy L.G."/>
            <person name="Martin F."/>
            <person name="Kauserud H."/>
        </authorList>
    </citation>
    <scope>NUCLEOTIDE SEQUENCE</scope>
    <source>
        <strain evidence="1">CBHHK188m</strain>
    </source>
</reference>
<name>A0AAD7JJ20_9AGAR</name>
<dbReference type="AlphaFoldDB" id="A0AAD7JJ20"/>